<evidence type="ECO:0000313" key="2">
    <source>
        <dbReference type="Proteomes" id="UP000253729"/>
    </source>
</evidence>
<dbReference type="Proteomes" id="UP000253729">
    <property type="component" value="Unassembled WGS sequence"/>
</dbReference>
<feature type="non-terminal residue" evidence="1">
    <location>
        <position position="92"/>
    </location>
</feature>
<dbReference type="RefSeq" id="XP_026621243.1">
    <property type="nucleotide sequence ID" value="XM_026767945.1"/>
</dbReference>
<proteinExistence type="predicted"/>
<evidence type="ECO:0000313" key="1">
    <source>
        <dbReference type="EMBL" id="RDH28221.1"/>
    </source>
</evidence>
<dbReference type="GeneID" id="38136301"/>
<keyword evidence="2" id="KW-1185">Reference proteome</keyword>
<dbReference type="EMBL" id="KZ852078">
    <property type="protein sequence ID" value="RDH28221.1"/>
    <property type="molecule type" value="Genomic_DNA"/>
</dbReference>
<sequence>MRCWNLSCSICRASAAGSDAGTSFDASTRIICHRGDCVTVAQGSTAKPSLILDQWIGEAEHARTRTGGRGETWMSGNEMNRSVVVHHPLSPI</sequence>
<reference evidence="1 2" key="1">
    <citation type="submission" date="2018-07" db="EMBL/GenBank/DDBJ databases">
        <title>The genomes of Aspergillus section Nigri reveals drivers in fungal speciation.</title>
        <authorList>
            <consortium name="DOE Joint Genome Institute"/>
            <person name="Vesth T.C."/>
            <person name="Nybo J."/>
            <person name="Theobald S."/>
            <person name="Brandl J."/>
            <person name="Frisvad J.C."/>
            <person name="Nielsen K.F."/>
            <person name="Lyhne E.K."/>
            <person name="Kogle M.E."/>
            <person name="Kuo A."/>
            <person name="Riley R."/>
            <person name="Clum A."/>
            <person name="Nolan M."/>
            <person name="Lipzen A."/>
            <person name="Salamov A."/>
            <person name="Henrissat B."/>
            <person name="Wiebenga A."/>
            <person name="De vries R.P."/>
            <person name="Grigoriev I.V."/>
            <person name="Mortensen U.H."/>
            <person name="Andersen M.R."/>
            <person name="Baker S.E."/>
        </authorList>
    </citation>
    <scope>NUCLEOTIDE SEQUENCE [LARGE SCALE GENOMIC DNA]</scope>
    <source>
        <strain evidence="1 2">CBS 139.54b</strain>
    </source>
</reference>
<protein>
    <submittedName>
        <fullName evidence="1">Uncharacterized protein</fullName>
    </submittedName>
</protein>
<organism evidence="1 2">
    <name type="scientific">Aspergillus welwitschiae</name>
    <dbReference type="NCBI Taxonomy" id="1341132"/>
    <lineage>
        <taxon>Eukaryota</taxon>
        <taxon>Fungi</taxon>
        <taxon>Dikarya</taxon>
        <taxon>Ascomycota</taxon>
        <taxon>Pezizomycotina</taxon>
        <taxon>Eurotiomycetes</taxon>
        <taxon>Eurotiomycetidae</taxon>
        <taxon>Eurotiales</taxon>
        <taxon>Aspergillaceae</taxon>
        <taxon>Aspergillus</taxon>
        <taxon>Aspergillus subgen. Circumdati</taxon>
    </lineage>
</organism>
<name>A0A3F3PMQ1_9EURO</name>
<dbReference type="AlphaFoldDB" id="A0A3F3PMQ1"/>
<gene>
    <name evidence="1" type="ORF">BDQ94DRAFT_152336</name>
</gene>
<accession>A0A3F3PMQ1</accession>